<dbReference type="AlphaFoldDB" id="A0A1L7LKT7"/>
<dbReference type="RefSeq" id="WP_128833624.1">
    <property type="nucleotide sequence ID" value="NZ_AP014612.1"/>
</dbReference>
<evidence type="ECO:0000313" key="2">
    <source>
        <dbReference type="Proteomes" id="UP000217758"/>
    </source>
</evidence>
<accession>A0A1L7LKT7</accession>
<sequence>MKKKVIITTIAAFLFILFSVGAIIFTIGKTANTQTNIQLERTSSDIEHALYYASFAANSHNTQSWKVNLDPKQKRLGVFLNNKRSLNVVDPNNRELYISIGCYIQSLKKSFEAYGYNVSISNIAPSKENKYQVVLINYQKIKNNKINNKQLDIIQKRHTDKRKFQKKPINRTVVSSLIKKYDNVYYYAKGSKIFKYLQKGSLAAAAKQYKSQDFLKEQGKWLRFSNQEAEKKQDGISGDMLGLNPIIKTFYYLTSNHKNATSNNFVKQSKNTLINQVENCAGFFVITGEQNISKWIAVGEKSQAFWYDCVRNNIAVQPISAMIEIPSYNQKLQQNLGKSQPVQLILRVGYVNSYGKNVGPRRNLKDYITVKK</sequence>
<proteinExistence type="predicted"/>
<dbReference type="Gene3D" id="3.40.109.10">
    <property type="entry name" value="NADH Oxidase"/>
    <property type="match status" value="1"/>
</dbReference>
<dbReference type="EMBL" id="AP014612">
    <property type="protein sequence ID" value="BAQ24791.1"/>
    <property type="molecule type" value="Genomic_DNA"/>
</dbReference>
<protein>
    <recommendedName>
        <fullName evidence="3">Nitroreductase family protein</fullName>
    </recommendedName>
</protein>
<dbReference type="KEGG" id="strg:SRT_15300"/>
<reference evidence="1 2" key="1">
    <citation type="journal article" date="2016" name="Microbiol. Immunol.">
        <title>Complete genome sequence of Streptococcus troglodytae TKU31 isolated from the oral cavity of a chimpanzee (Pan troglodytes).</title>
        <authorList>
            <person name="Okamoto M."/>
            <person name="Naito M."/>
            <person name="Miyanohara M."/>
            <person name="Imai S."/>
            <person name="Nomura Y."/>
            <person name="Saito W."/>
            <person name="Momoi Y."/>
            <person name="Takada K."/>
            <person name="Miyabe-Nishiwaki T."/>
            <person name="Tomonaga M."/>
            <person name="Hanada N."/>
        </authorList>
    </citation>
    <scope>NUCLEOTIDE SEQUENCE [LARGE SCALE GENOMIC DNA]</scope>
    <source>
        <strain evidence="2">TKU 31</strain>
    </source>
</reference>
<keyword evidence="2" id="KW-1185">Reference proteome</keyword>
<dbReference type="InterPro" id="IPR000415">
    <property type="entry name" value="Nitroreductase-like"/>
</dbReference>
<dbReference type="NCBIfam" id="NF047509">
    <property type="entry name" value="Rv3131_FMN_oxido"/>
    <property type="match status" value="1"/>
</dbReference>
<evidence type="ECO:0000313" key="1">
    <source>
        <dbReference type="EMBL" id="BAQ24791.1"/>
    </source>
</evidence>
<dbReference type="GO" id="GO:0016491">
    <property type="term" value="F:oxidoreductase activity"/>
    <property type="evidence" value="ECO:0007669"/>
    <property type="project" value="InterPro"/>
</dbReference>
<dbReference type="Proteomes" id="UP000217758">
    <property type="component" value="Chromosome"/>
</dbReference>
<gene>
    <name evidence="1" type="ORF">SRT_15300</name>
</gene>
<organism evidence="1 2">
    <name type="scientific">Streptococcus troglodytae</name>
    <dbReference type="NCBI Taxonomy" id="1111760"/>
    <lineage>
        <taxon>Bacteria</taxon>
        <taxon>Bacillati</taxon>
        <taxon>Bacillota</taxon>
        <taxon>Bacilli</taxon>
        <taxon>Lactobacillales</taxon>
        <taxon>Streptococcaceae</taxon>
        <taxon>Streptococcus</taxon>
    </lineage>
</organism>
<evidence type="ECO:0008006" key="3">
    <source>
        <dbReference type="Google" id="ProtNLM"/>
    </source>
</evidence>
<name>A0A1L7LKT7_9STRE</name>